<comment type="similarity">
    <text evidence="2">Belongs to the class-A beta-lactamase family.</text>
</comment>
<dbReference type="InterPro" id="IPR012338">
    <property type="entry name" value="Beta-lactam/transpept-like"/>
</dbReference>
<dbReference type="Gene3D" id="3.40.710.10">
    <property type="entry name" value="DD-peptidase/beta-lactamase superfamily"/>
    <property type="match status" value="1"/>
</dbReference>
<dbReference type="EC" id="3.5.2.6" evidence="3"/>
<gene>
    <name evidence="7" type="ORF">SAMN05216409_11691</name>
</gene>
<dbReference type="InterPro" id="IPR045155">
    <property type="entry name" value="Beta-lactam_cat"/>
</dbReference>
<feature type="chain" id="PRO_5040800799" description="beta-lactamase" evidence="5">
    <location>
        <begin position="28"/>
        <end position="296"/>
    </location>
</feature>
<dbReference type="PANTHER" id="PTHR35333:SF3">
    <property type="entry name" value="BETA-LACTAMASE-TYPE TRANSPEPTIDASE FOLD CONTAINING PROTEIN"/>
    <property type="match status" value="1"/>
</dbReference>
<dbReference type="CARD" id="ARO:3006945">
    <property type="molecule name" value="LUT-3"/>
    <property type="mechanism identifier" value="ARO:0001004"/>
    <property type="mechanism name" value="antibiotic inactivation"/>
</dbReference>
<organism evidence="7 8">
    <name type="scientific">Pseudomonas lutea</name>
    <dbReference type="NCBI Taxonomy" id="243924"/>
    <lineage>
        <taxon>Bacteria</taxon>
        <taxon>Pseudomonadati</taxon>
        <taxon>Pseudomonadota</taxon>
        <taxon>Gammaproteobacteria</taxon>
        <taxon>Pseudomonadales</taxon>
        <taxon>Pseudomonadaceae</taxon>
        <taxon>Pseudomonas</taxon>
    </lineage>
</organism>
<evidence type="ECO:0000256" key="3">
    <source>
        <dbReference type="ARBA" id="ARBA00012865"/>
    </source>
</evidence>
<dbReference type="SUPFAM" id="SSF56601">
    <property type="entry name" value="beta-lactamase/transpeptidase-like"/>
    <property type="match status" value="1"/>
</dbReference>
<dbReference type="PANTHER" id="PTHR35333">
    <property type="entry name" value="BETA-LACTAMASE"/>
    <property type="match status" value="1"/>
</dbReference>
<feature type="domain" description="Beta-lactamase class A catalytic" evidence="6">
    <location>
        <begin position="52"/>
        <end position="267"/>
    </location>
</feature>
<comment type="catalytic activity">
    <reaction evidence="1">
        <text>a beta-lactam + H2O = a substituted beta-amino acid</text>
        <dbReference type="Rhea" id="RHEA:20401"/>
        <dbReference type="ChEBI" id="CHEBI:15377"/>
        <dbReference type="ChEBI" id="CHEBI:35627"/>
        <dbReference type="ChEBI" id="CHEBI:140347"/>
        <dbReference type="EC" id="3.5.2.6"/>
    </reaction>
</comment>
<feature type="signal peptide" evidence="5">
    <location>
        <begin position="1"/>
        <end position="27"/>
    </location>
</feature>
<evidence type="ECO:0000256" key="4">
    <source>
        <dbReference type="ARBA" id="ARBA00030171"/>
    </source>
</evidence>
<dbReference type="RefSeq" id="WP_063860829.1">
    <property type="nucleotide sequence ID" value="NZ_FOEV01000016.1"/>
</dbReference>
<dbReference type="EMBL" id="FOEV01000016">
    <property type="protein sequence ID" value="SER30462.1"/>
    <property type="molecule type" value="Genomic_DNA"/>
</dbReference>
<evidence type="ECO:0000313" key="8">
    <source>
        <dbReference type="Proteomes" id="UP000183210"/>
    </source>
</evidence>
<dbReference type="GO" id="GO:0008800">
    <property type="term" value="F:beta-lactamase activity"/>
    <property type="evidence" value="ECO:0007669"/>
    <property type="project" value="UniProtKB-EC"/>
</dbReference>
<proteinExistence type="inferred from homology"/>
<dbReference type="PROSITE" id="PS51318">
    <property type="entry name" value="TAT"/>
    <property type="match status" value="1"/>
</dbReference>
<evidence type="ECO:0000256" key="5">
    <source>
        <dbReference type="SAM" id="SignalP"/>
    </source>
</evidence>
<reference evidence="7 8" key="1">
    <citation type="submission" date="2016-10" db="EMBL/GenBank/DDBJ databases">
        <authorList>
            <person name="Varghese N."/>
            <person name="Submissions S."/>
        </authorList>
    </citation>
    <scope>NUCLEOTIDE SEQUENCE [LARGE SCALE GENOMIC DNA]</scope>
    <source>
        <strain evidence="7 8">LMG 21974</strain>
    </source>
</reference>
<dbReference type="GO" id="GO:0030655">
    <property type="term" value="P:beta-lactam antibiotic catabolic process"/>
    <property type="evidence" value="ECO:0007669"/>
    <property type="project" value="InterPro"/>
</dbReference>
<name>A0A9X8MGT5_9PSED</name>
<dbReference type="GO" id="GO:0046677">
    <property type="term" value="P:response to antibiotic"/>
    <property type="evidence" value="ECO:0007669"/>
    <property type="project" value="InterPro"/>
</dbReference>
<accession>A0A9X8MGT5</accession>
<keyword evidence="5" id="KW-0732">Signal</keyword>
<dbReference type="InterPro" id="IPR000871">
    <property type="entry name" value="Beta-lactam_class-A"/>
</dbReference>
<evidence type="ECO:0000256" key="2">
    <source>
        <dbReference type="ARBA" id="ARBA00009009"/>
    </source>
</evidence>
<sequence length="296" mass="31875">MNVILNRRTFLLASAVVSASYSLGTLAGANRDDASFQDRLAKLEQKLNGRLGVCAIDTANGAQLGYRANERFAMNSTFKVMLASAFLARSQDEPGLLEERLMYTRADLVTYSPVTEKHVSTGMTVAELCAAGIQYSDNTAANVLMKKLGGPEAVTAFARSIGDTHFRLDRWETELNSAIPGDPRDTSTPQAMAMSLQRLALGDMLAADKQHQLQAWLKGNTTGGKRIRAGVPAGWQVGDKTGTGDYGSANDVAILWPPRRAPVVLALYSALENQQAEARNDVLADAARIVAEWVTG</sequence>
<dbReference type="PRINTS" id="PR00118">
    <property type="entry name" value="BLACTAMASEA"/>
</dbReference>
<dbReference type="GeneID" id="300268809"/>
<evidence type="ECO:0000256" key="1">
    <source>
        <dbReference type="ARBA" id="ARBA00001526"/>
    </source>
</evidence>
<evidence type="ECO:0000259" key="6">
    <source>
        <dbReference type="Pfam" id="PF13354"/>
    </source>
</evidence>
<comment type="caution">
    <text evidence="7">The sequence shown here is derived from an EMBL/GenBank/DDBJ whole genome shotgun (WGS) entry which is preliminary data.</text>
</comment>
<dbReference type="NCBIfam" id="NF033103">
    <property type="entry name" value="bla_class_A"/>
    <property type="match status" value="1"/>
</dbReference>
<dbReference type="InterPro" id="IPR006311">
    <property type="entry name" value="TAT_signal"/>
</dbReference>
<evidence type="ECO:0000313" key="7">
    <source>
        <dbReference type="EMBL" id="SER30462.1"/>
    </source>
</evidence>
<dbReference type="AlphaFoldDB" id="A0A9X8MGT5"/>
<dbReference type="Proteomes" id="UP000183210">
    <property type="component" value="Unassembled WGS sequence"/>
</dbReference>
<dbReference type="Pfam" id="PF13354">
    <property type="entry name" value="Beta-lactamase2"/>
    <property type="match status" value="1"/>
</dbReference>
<dbReference type="NCBIfam" id="NF000324">
    <property type="entry name" value="blaLUT"/>
    <property type="match status" value="1"/>
</dbReference>
<protein>
    <recommendedName>
        <fullName evidence="3">beta-lactamase</fullName>
        <ecNumber evidence="3">3.5.2.6</ecNumber>
    </recommendedName>
    <alternativeName>
        <fullName evidence="4">Penicillinase</fullName>
    </alternativeName>
</protein>